<dbReference type="SUPFAM" id="SSF47336">
    <property type="entry name" value="ACP-like"/>
    <property type="match status" value="1"/>
</dbReference>
<dbReference type="InterPro" id="IPR009081">
    <property type="entry name" value="PP-bd_ACP"/>
</dbReference>
<dbReference type="OrthoDB" id="2626117at2"/>
<dbReference type="AlphaFoldDB" id="A0A2C8YQD8"/>
<dbReference type="Pfam" id="PF00550">
    <property type="entry name" value="PP-binding"/>
    <property type="match status" value="1"/>
</dbReference>
<reference evidence="2 3" key="1">
    <citation type="submission" date="2017-09" db="EMBL/GenBank/DDBJ databases">
        <authorList>
            <person name="Ehlers B."/>
            <person name="Leendertz F.H."/>
        </authorList>
    </citation>
    <scope>NUCLEOTIDE SEQUENCE [LARGE SCALE GENOMIC DNA]</scope>
    <source>
        <strain evidence="2 3">CGMCC 1.05381</strain>
    </source>
</reference>
<feature type="domain" description="Carrier" evidence="1">
    <location>
        <begin position="2"/>
        <end position="82"/>
    </location>
</feature>
<evidence type="ECO:0000313" key="3">
    <source>
        <dbReference type="Proteomes" id="UP000219440"/>
    </source>
</evidence>
<sequence>MTDTLDAVRSVLIDTLELAHQPSDLQRDTVLFGALPELDSFGVVQLVAELEQRFDITIDDDEFGADLFETVGSLTDFVDGKRARG</sequence>
<evidence type="ECO:0000259" key="1">
    <source>
        <dbReference type="PROSITE" id="PS50075"/>
    </source>
</evidence>
<organism evidence="2 3">
    <name type="scientific">Salinibacterium xinjiangense</name>
    <dbReference type="NCBI Taxonomy" id="386302"/>
    <lineage>
        <taxon>Bacteria</taxon>
        <taxon>Bacillati</taxon>
        <taxon>Actinomycetota</taxon>
        <taxon>Actinomycetes</taxon>
        <taxon>Micrococcales</taxon>
        <taxon>Microbacteriaceae</taxon>
        <taxon>Salinibacterium</taxon>
    </lineage>
</organism>
<dbReference type="Proteomes" id="UP000219440">
    <property type="component" value="Unassembled WGS sequence"/>
</dbReference>
<proteinExistence type="predicted"/>
<protein>
    <submittedName>
        <fullName evidence="2">Acyl carrier protein</fullName>
    </submittedName>
</protein>
<gene>
    <name evidence="2" type="ORF">SAMN06296378_0451</name>
</gene>
<name>A0A2C8YQD8_9MICO</name>
<dbReference type="InterPro" id="IPR036736">
    <property type="entry name" value="ACP-like_sf"/>
</dbReference>
<keyword evidence="3" id="KW-1185">Reference proteome</keyword>
<dbReference type="RefSeq" id="WP_097059586.1">
    <property type="nucleotide sequence ID" value="NZ_BMLC01000002.1"/>
</dbReference>
<dbReference type="EMBL" id="OCST01000001">
    <property type="protein sequence ID" value="SOE52736.1"/>
    <property type="molecule type" value="Genomic_DNA"/>
</dbReference>
<evidence type="ECO:0000313" key="2">
    <source>
        <dbReference type="EMBL" id="SOE52736.1"/>
    </source>
</evidence>
<dbReference type="Gene3D" id="1.10.1200.10">
    <property type="entry name" value="ACP-like"/>
    <property type="match status" value="1"/>
</dbReference>
<accession>A0A2C8YQD8</accession>
<dbReference type="PROSITE" id="PS50075">
    <property type="entry name" value="CARRIER"/>
    <property type="match status" value="1"/>
</dbReference>